<evidence type="ECO:0000313" key="7">
    <source>
        <dbReference type="Proteomes" id="UP001059252"/>
    </source>
</evidence>
<evidence type="ECO:0000256" key="2">
    <source>
        <dbReference type="ARBA" id="ARBA00023125"/>
    </source>
</evidence>
<dbReference type="RefSeq" id="WP_258210781.1">
    <property type="nucleotide sequence ID" value="NZ_CP102734.1"/>
</dbReference>
<evidence type="ECO:0000313" key="6">
    <source>
        <dbReference type="EMBL" id="UVD81607.1"/>
    </source>
</evidence>
<dbReference type="InterPro" id="IPR039518">
    <property type="entry name" value="WhiA_LAGLIDADG_dom"/>
</dbReference>
<dbReference type="Proteomes" id="UP001059252">
    <property type="component" value="Chromosome"/>
</dbReference>
<dbReference type="InterPro" id="IPR027434">
    <property type="entry name" value="Homing_endonucl"/>
</dbReference>
<dbReference type="SUPFAM" id="SSF55608">
    <property type="entry name" value="Homing endonucleases"/>
    <property type="match status" value="1"/>
</dbReference>
<organism evidence="6 7">
    <name type="scientific">Mycoplasma iguanae</name>
    <dbReference type="NCBI Taxonomy" id="292461"/>
    <lineage>
        <taxon>Bacteria</taxon>
        <taxon>Bacillati</taxon>
        <taxon>Mycoplasmatota</taxon>
        <taxon>Mollicutes</taxon>
        <taxon>Mycoplasmataceae</taxon>
        <taxon>Mycoplasma</taxon>
    </lineage>
</organism>
<dbReference type="Pfam" id="PF02650">
    <property type="entry name" value="HTH_WhiA"/>
    <property type="match status" value="1"/>
</dbReference>
<name>A0ABY5RA18_9MOLU</name>
<dbReference type="Pfam" id="PF14527">
    <property type="entry name" value="LAGLIDADG_WhiA"/>
    <property type="match status" value="1"/>
</dbReference>
<evidence type="ECO:0000259" key="4">
    <source>
        <dbReference type="Pfam" id="PF02650"/>
    </source>
</evidence>
<dbReference type="NCBIfam" id="TIGR00647">
    <property type="entry name" value="DNA_bind_WhiA"/>
    <property type="match status" value="1"/>
</dbReference>
<sequence>MKSKKDNNVSFSHQIKLELLKNKMDPSEIIELLKGVIFANSHFQEEENIIFRINDFEVSQHLRFLLNKLKIKSFLIPKHKNWIMINKDQKLLEKVILEPMYFFAGVFIGSGSIASLNTSSYHLQIETWYKNIHDLMQQKLKKHFNFLTIKRNQKYTLYLKKSESIGDFLNSIGASKAFFSFIDEKIMRDINNNYNRQSSLDVYNQKRLVDSTSYHLENFDLIKKYRLEYLFSEMELDFFKLKKENPYSSLSELVVLLEKKKGVKKTKSALNHWLRKLKKHTENLI</sequence>
<keyword evidence="3" id="KW-0131">Cell cycle</keyword>
<dbReference type="PANTHER" id="PTHR37307:SF1">
    <property type="entry name" value="CELL DIVISION PROTEIN WHIA-RELATED"/>
    <property type="match status" value="1"/>
</dbReference>
<evidence type="ECO:0000256" key="1">
    <source>
        <dbReference type="ARBA" id="ARBA00022618"/>
    </source>
</evidence>
<dbReference type="InterPro" id="IPR023054">
    <property type="entry name" value="Sporulation_regulator_WhiA_C"/>
</dbReference>
<dbReference type="PANTHER" id="PTHR37307">
    <property type="entry name" value="CELL DIVISION PROTEIN WHIA-RELATED"/>
    <property type="match status" value="1"/>
</dbReference>
<dbReference type="EMBL" id="CP102734">
    <property type="protein sequence ID" value="UVD81607.1"/>
    <property type="molecule type" value="Genomic_DNA"/>
</dbReference>
<keyword evidence="7" id="KW-1185">Reference proteome</keyword>
<evidence type="ECO:0000256" key="3">
    <source>
        <dbReference type="ARBA" id="ARBA00023306"/>
    </source>
</evidence>
<dbReference type="Gene3D" id="3.10.28.10">
    <property type="entry name" value="Homing endonucleases"/>
    <property type="match status" value="1"/>
</dbReference>
<feature type="domain" description="Sporulation regulator WhiA C-terminal" evidence="4">
    <location>
        <begin position="195"/>
        <end position="279"/>
    </location>
</feature>
<evidence type="ECO:0000259" key="5">
    <source>
        <dbReference type="Pfam" id="PF14527"/>
    </source>
</evidence>
<feature type="domain" description="WhiA LAGLIDADG-like" evidence="5">
    <location>
        <begin position="102"/>
        <end position="191"/>
    </location>
</feature>
<keyword evidence="2 6" id="KW-0238">DNA-binding</keyword>
<proteinExistence type="predicted"/>
<dbReference type="InterPro" id="IPR003802">
    <property type="entry name" value="Sporulation_regulator_WhiA"/>
</dbReference>
<reference evidence="6" key="1">
    <citation type="submission" date="2022-08" db="EMBL/GenBank/DDBJ databases">
        <title>Complete genome of Mycoplasma iguanae type strain 2327.</title>
        <authorList>
            <person name="Spergser J."/>
        </authorList>
    </citation>
    <scope>NUCLEOTIDE SEQUENCE</scope>
    <source>
        <strain evidence="6">2327</strain>
    </source>
</reference>
<gene>
    <name evidence="6" type="primary">whiA</name>
    <name evidence="6" type="ORF">NV226_02690</name>
</gene>
<accession>A0ABY5RA18</accession>
<protein>
    <submittedName>
        <fullName evidence="6">DNA-binding protein WhiA</fullName>
    </submittedName>
</protein>
<keyword evidence="1" id="KW-0132">Cell division</keyword>
<dbReference type="GO" id="GO:0003677">
    <property type="term" value="F:DNA binding"/>
    <property type="evidence" value="ECO:0007669"/>
    <property type="project" value="UniProtKB-KW"/>
</dbReference>